<evidence type="ECO:0000256" key="1">
    <source>
        <dbReference type="SAM" id="SignalP"/>
    </source>
</evidence>
<name>A0A9D9E3L3_9BACT</name>
<keyword evidence="1" id="KW-0732">Signal</keyword>
<feature type="domain" description="Outer membrane protein beta-barrel" evidence="2">
    <location>
        <begin position="19"/>
        <end position="244"/>
    </location>
</feature>
<dbReference type="Pfam" id="PF13568">
    <property type="entry name" value="OMP_b-brl_2"/>
    <property type="match status" value="1"/>
</dbReference>
<comment type="caution">
    <text evidence="3">The sequence shown here is derived from an EMBL/GenBank/DDBJ whole genome shotgun (WGS) entry which is preliminary data.</text>
</comment>
<sequence>MKKTILAIFVAAITMPVMAQLNDINEKKFSVGVRTGVTIGGLTGVADMLNYDPSGIAPVNPYDSKAGAGISLGVVFNTRINDWFYIQPGLEYAMLSSKAKMELPAKDLDGTGLSEDKYSTVVRGHYLRIPILASFRINFDKCQLQVNTGPYLAVALAARQIDSRAFTYAADQGAYSGMTFKEKTITDPLATQYNMVYDNTGNLTEIDEYSVYNRFDVGWDIGIALNYKNIVFGAKYNVGFVNMLNEEMFNIVNASDPGDVKFDKTMRNSSFSLSIGYDF</sequence>
<dbReference type="Proteomes" id="UP000823636">
    <property type="component" value="Unassembled WGS sequence"/>
</dbReference>
<reference evidence="3" key="2">
    <citation type="journal article" date="2021" name="PeerJ">
        <title>Extensive microbial diversity within the chicken gut microbiome revealed by metagenomics and culture.</title>
        <authorList>
            <person name="Gilroy R."/>
            <person name="Ravi A."/>
            <person name="Getino M."/>
            <person name="Pursley I."/>
            <person name="Horton D.L."/>
            <person name="Alikhan N.F."/>
            <person name="Baker D."/>
            <person name="Gharbi K."/>
            <person name="Hall N."/>
            <person name="Watson M."/>
            <person name="Adriaenssens E.M."/>
            <person name="Foster-Nyarko E."/>
            <person name="Jarju S."/>
            <person name="Secka A."/>
            <person name="Antonio M."/>
            <person name="Oren A."/>
            <person name="Chaudhuri R.R."/>
            <person name="La Ragione R."/>
            <person name="Hildebrand F."/>
            <person name="Pallen M.J."/>
        </authorList>
    </citation>
    <scope>NUCLEOTIDE SEQUENCE</scope>
    <source>
        <strain evidence="3">G3-4614</strain>
    </source>
</reference>
<accession>A0A9D9E3L3</accession>
<evidence type="ECO:0000259" key="2">
    <source>
        <dbReference type="Pfam" id="PF13568"/>
    </source>
</evidence>
<evidence type="ECO:0000313" key="4">
    <source>
        <dbReference type="Proteomes" id="UP000823636"/>
    </source>
</evidence>
<feature type="signal peptide" evidence="1">
    <location>
        <begin position="1"/>
        <end position="19"/>
    </location>
</feature>
<dbReference type="EMBL" id="JADIMW010000078">
    <property type="protein sequence ID" value="MBO8438716.1"/>
    <property type="molecule type" value="Genomic_DNA"/>
</dbReference>
<dbReference type="InterPro" id="IPR025665">
    <property type="entry name" value="Beta-barrel_OMP_2"/>
</dbReference>
<protein>
    <submittedName>
        <fullName evidence="3">PorT family protein</fullName>
    </submittedName>
</protein>
<proteinExistence type="predicted"/>
<organism evidence="3 4">
    <name type="scientific">Candidatus Caccoplasma merdipullorum</name>
    <dbReference type="NCBI Taxonomy" id="2840718"/>
    <lineage>
        <taxon>Bacteria</taxon>
        <taxon>Pseudomonadati</taxon>
        <taxon>Bacteroidota</taxon>
        <taxon>Bacteroidia</taxon>
        <taxon>Bacteroidales</taxon>
        <taxon>Bacteroidaceae</taxon>
        <taxon>Bacteroidaceae incertae sedis</taxon>
        <taxon>Candidatus Caccoplasma</taxon>
    </lineage>
</organism>
<gene>
    <name evidence="3" type="ORF">IAC54_07465</name>
</gene>
<reference evidence="3" key="1">
    <citation type="submission" date="2020-10" db="EMBL/GenBank/DDBJ databases">
        <authorList>
            <person name="Gilroy R."/>
        </authorList>
    </citation>
    <scope>NUCLEOTIDE SEQUENCE</scope>
    <source>
        <strain evidence="3">G3-4614</strain>
    </source>
</reference>
<feature type="chain" id="PRO_5039067966" evidence="1">
    <location>
        <begin position="20"/>
        <end position="279"/>
    </location>
</feature>
<evidence type="ECO:0000313" key="3">
    <source>
        <dbReference type="EMBL" id="MBO8438716.1"/>
    </source>
</evidence>
<dbReference type="AlphaFoldDB" id="A0A9D9E3L3"/>